<dbReference type="EMBL" id="KZ613964">
    <property type="protein sequence ID" value="PMD31034.1"/>
    <property type="molecule type" value="Genomic_DNA"/>
</dbReference>
<dbReference type="STRING" id="1149755.A0A2J6QXP6"/>
<feature type="transmembrane region" description="Helical" evidence="1">
    <location>
        <begin position="260"/>
        <end position="287"/>
    </location>
</feature>
<evidence type="ECO:0000256" key="1">
    <source>
        <dbReference type="SAM" id="Phobius"/>
    </source>
</evidence>
<keyword evidence="1" id="KW-0812">Transmembrane</keyword>
<reference evidence="2 3" key="1">
    <citation type="submission" date="2016-04" db="EMBL/GenBank/DDBJ databases">
        <title>A degradative enzymes factory behind the ericoid mycorrhizal symbiosis.</title>
        <authorList>
            <consortium name="DOE Joint Genome Institute"/>
            <person name="Martino E."/>
            <person name="Morin E."/>
            <person name="Grelet G."/>
            <person name="Kuo A."/>
            <person name="Kohler A."/>
            <person name="Daghino S."/>
            <person name="Barry K."/>
            <person name="Choi C."/>
            <person name="Cichocki N."/>
            <person name="Clum A."/>
            <person name="Copeland A."/>
            <person name="Hainaut M."/>
            <person name="Haridas S."/>
            <person name="Labutti K."/>
            <person name="Lindquist E."/>
            <person name="Lipzen A."/>
            <person name="Khouja H.-R."/>
            <person name="Murat C."/>
            <person name="Ohm R."/>
            <person name="Olson A."/>
            <person name="Spatafora J."/>
            <person name="Veneault-Fourrey C."/>
            <person name="Henrissat B."/>
            <person name="Grigoriev I."/>
            <person name="Martin F."/>
            <person name="Perotto S."/>
        </authorList>
    </citation>
    <scope>NUCLEOTIDE SEQUENCE [LARGE SCALE GENOMIC DNA]</scope>
    <source>
        <strain evidence="2 3">F</strain>
    </source>
</reference>
<dbReference type="Pfam" id="PF11951">
    <property type="entry name" value="Fungal_trans_2"/>
    <property type="match status" value="1"/>
</dbReference>
<dbReference type="PANTHER" id="PTHR37540:SF9">
    <property type="entry name" value="ZN(2)-C6 FUNGAL-TYPE DOMAIN-CONTAINING PROTEIN"/>
    <property type="match status" value="1"/>
</dbReference>
<name>A0A2J6QXP6_HYAVF</name>
<dbReference type="InterPro" id="IPR021858">
    <property type="entry name" value="Fun_TF"/>
</dbReference>
<keyword evidence="1" id="KW-1133">Transmembrane helix</keyword>
<evidence type="ECO:0008006" key="4">
    <source>
        <dbReference type="Google" id="ProtNLM"/>
    </source>
</evidence>
<sequence>MTPRCRDLVYKFILNIGEAINQSTLCCQAVDVSASIWIQYIFQDKAYFHQAVATSLKYNNSEFEKGGNAAESLRHLSNAISLINNKIAGKDALSDTTIAAIVGLIGHERFQNQHQTSMIHFKGLQRIIELRGGIPCLMTNAHLVDKIFRVDIEFALYNGTTTQFHIKDVPGQILSELRTTMRHNKEQQMVNWNFTKLLIPDLQDVLSDILILAYVLNNHEKVPMKLNAYSYQQIVILVSYRLIQISQLATPRLTSDLENMIHLALTAFTTTLFLGFGSVALKALLLVKLLRELAQRFQAHDAETQKVLLWVLFMGRASVFNDLGDWWIVPKIREICIDLNLRTWEDVRNILSRFPWVGSVHGQSGRSLWEKSEDNYILLS</sequence>
<keyword evidence="3" id="KW-1185">Reference proteome</keyword>
<dbReference type="OrthoDB" id="4158087at2759"/>
<proteinExistence type="predicted"/>
<protein>
    <recommendedName>
        <fullName evidence="4">Transcription factor domain-containing protein</fullName>
    </recommendedName>
</protein>
<accession>A0A2J6QXP6</accession>
<dbReference type="AlphaFoldDB" id="A0A2J6QXP6"/>
<evidence type="ECO:0000313" key="2">
    <source>
        <dbReference type="EMBL" id="PMD31034.1"/>
    </source>
</evidence>
<evidence type="ECO:0000313" key="3">
    <source>
        <dbReference type="Proteomes" id="UP000235786"/>
    </source>
</evidence>
<dbReference type="Proteomes" id="UP000235786">
    <property type="component" value="Unassembled WGS sequence"/>
</dbReference>
<dbReference type="PANTHER" id="PTHR37540">
    <property type="entry name" value="TRANSCRIPTION FACTOR (ACR-2), PUTATIVE-RELATED-RELATED"/>
    <property type="match status" value="1"/>
</dbReference>
<gene>
    <name evidence="2" type="ORF">L207DRAFT_591968</name>
</gene>
<keyword evidence="1" id="KW-0472">Membrane</keyword>
<organism evidence="2 3">
    <name type="scientific">Hyaloscypha variabilis (strain UAMH 11265 / GT02V1 / F)</name>
    <name type="common">Meliniomyces variabilis</name>
    <dbReference type="NCBI Taxonomy" id="1149755"/>
    <lineage>
        <taxon>Eukaryota</taxon>
        <taxon>Fungi</taxon>
        <taxon>Dikarya</taxon>
        <taxon>Ascomycota</taxon>
        <taxon>Pezizomycotina</taxon>
        <taxon>Leotiomycetes</taxon>
        <taxon>Helotiales</taxon>
        <taxon>Hyaloscyphaceae</taxon>
        <taxon>Hyaloscypha</taxon>
        <taxon>Hyaloscypha variabilis</taxon>
    </lineage>
</organism>